<reference evidence="1" key="2">
    <citation type="journal article" date="2023" name="Microbiol Resour">
        <title>Decontamination and Annotation of the Draft Genome Sequence of the Oomycete Lagenidium giganteum ARSEF 373.</title>
        <authorList>
            <person name="Morgan W.R."/>
            <person name="Tartar A."/>
        </authorList>
    </citation>
    <scope>NUCLEOTIDE SEQUENCE</scope>
    <source>
        <strain evidence="1">ARSEF 373</strain>
    </source>
</reference>
<dbReference type="Pfam" id="PF14539">
    <property type="entry name" value="DUF4442"/>
    <property type="match status" value="1"/>
</dbReference>
<gene>
    <name evidence="1" type="ORF">N0F65_012756</name>
</gene>
<reference evidence="1" key="1">
    <citation type="submission" date="2022-11" db="EMBL/GenBank/DDBJ databases">
        <authorList>
            <person name="Morgan W.R."/>
            <person name="Tartar A."/>
        </authorList>
    </citation>
    <scope>NUCLEOTIDE SEQUENCE</scope>
    <source>
        <strain evidence="1">ARSEF 373</strain>
    </source>
</reference>
<evidence type="ECO:0000313" key="2">
    <source>
        <dbReference type="Proteomes" id="UP001146120"/>
    </source>
</evidence>
<organism evidence="1 2">
    <name type="scientific">Lagenidium giganteum</name>
    <dbReference type="NCBI Taxonomy" id="4803"/>
    <lineage>
        <taxon>Eukaryota</taxon>
        <taxon>Sar</taxon>
        <taxon>Stramenopiles</taxon>
        <taxon>Oomycota</taxon>
        <taxon>Peronosporomycetes</taxon>
        <taxon>Pythiales</taxon>
        <taxon>Pythiaceae</taxon>
    </lineage>
</organism>
<keyword evidence="2" id="KW-1185">Reference proteome</keyword>
<dbReference type="InterPro" id="IPR027961">
    <property type="entry name" value="DUF4442"/>
</dbReference>
<accession>A0AAV2YFJ5</accession>
<dbReference type="Proteomes" id="UP001146120">
    <property type="component" value="Unassembled WGS sequence"/>
</dbReference>
<comment type="caution">
    <text evidence="1">The sequence shown here is derived from an EMBL/GenBank/DDBJ whole genome shotgun (WGS) entry which is preliminary data.</text>
</comment>
<name>A0AAV2YFJ5_9STRA</name>
<sequence length="167" mass="18348">MSTKLNKLHRLVNKINKSGAPTPLKQFVLSNAFNAQVKMAFTCGIKIHELTGDRAKVELKNRLRVQNHIGGVHACGMALLAESATGMVFGMNVPDSCVPLIKSMNIKYKKRAKGDLQAVASLTPEQINDISTKEKGEVLVDVKVTDSSGESPIECEMLWAWVSKQRK</sequence>
<dbReference type="InterPro" id="IPR029069">
    <property type="entry name" value="HotDog_dom_sf"/>
</dbReference>
<evidence type="ECO:0008006" key="3">
    <source>
        <dbReference type="Google" id="ProtNLM"/>
    </source>
</evidence>
<dbReference type="EMBL" id="DAKRPA010000435">
    <property type="protein sequence ID" value="DAZ92526.1"/>
    <property type="molecule type" value="Genomic_DNA"/>
</dbReference>
<protein>
    <recommendedName>
        <fullName evidence="3">DUF4442 domain-containing protein</fullName>
    </recommendedName>
</protein>
<evidence type="ECO:0000313" key="1">
    <source>
        <dbReference type="EMBL" id="DAZ92526.1"/>
    </source>
</evidence>
<dbReference type="CDD" id="cd03443">
    <property type="entry name" value="PaaI_thioesterase"/>
    <property type="match status" value="1"/>
</dbReference>
<proteinExistence type="predicted"/>
<dbReference type="AlphaFoldDB" id="A0AAV2YFJ5"/>
<dbReference type="Gene3D" id="3.10.129.10">
    <property type="entry name" value="Hotdog Thioesterase"/>
    <property type="match status" value="1"/>
</dbReference>
<dbReference type="SUPFAM" id="SSF54637">
    <property type="entry name" value="Thioesterase/thiol ester dehydrase-isomerase"/>
    <property type="match status" value="1"/>
</dbReference>